<keyword evidence="4" id="KW-0560">Oxidoreductase</keyword>
<evidence type="ECO:0000259" key="5">
    <source>
        <dbReference type="Pfam" id="PF01266"/>
    </source>
</evidence>
<keyword evidence="7" id="KW-1185">Reference proteome</keyword>
<dbReference type="Proteomes" id="UP000198984">
    <property type="component" value="Unassembled WGS sequence"/>
</dbReference>
<evidence type="ECO:0000256" key="4">
    <source>
        <dbReference type="ARBA" id="ARBA00023002"/>
    </source>
</evidence>
<dbReference type="InterPro" id="IPR036188">
    <property type="entry name" value="FAD/NAD-bd_sf"/>
</dbReference>
<protein>
    <submittedName>
        <fullName evidence="6">FAD dependent oxidoreductase TIGR03364</fullName>
    </submittedName>
</protein>
<dbReference type="PANTHER" id="PTHR13847">
    <property type="entry name" value="SARCOSINE DEHYDROGENASE-RELATED"/>
    <property type="match status" value="1"/>
</dbReference>
<evidence type="ECO:0000313" key="6">
    <source>
        <dbReference type="EMBL" id="SEM82982.1"/>
    </source>
</evidence>
<dbReference type="OrthoDB" id="9799943at2"/>
<dbReference type="Gene3D" id="3.30.9.10">
    <property type="entry name" value="D-Amino Acid Oxidase, subunit A, domain 2"/>
    <property type="match status" value="1"/>
</dbReference>
<dbReference type="GO" id="GO:0005737">
    <property type="term" value="C:cytoplasm"/>
    <property type="evidence" value="ECO:0007669"/>
    <property type="project" value="TreeGrafter"/>
</dbReference>
<evidence type="ECO:0000256" key="2">
    <source>
        <dbReference type="ARBA" id="ARBA00009410"/>
    </source>
</evidence>
<accession>A0A1H8BJM4</accession>
<dbReference type="InterPro" id="IPR006076">
    <property type="entry name" value="FAD-dep_OxRdtase"/>
</dbReference>
<evidence type="ECO:0000256" key="3">
    <source>
        <dbReference type="ARBA" id="ARBA00022630"/>
    </source>
</evidence>
<evidence type="ECO:0000313" key="7">
    <source>
        <dbReference type="Proteomes" id="UP000198984"/>
    </source>
</evidence>
<dbReference type="NCBIfam" id="TIGR03364">
    <property type="entry name" value="HpnW_proposed"/>
    <property type="match status" value="1"/>
</dbReference>
<dbReference type="RefSeq" id="WP_089917729.1">
    <property type="nucleotide sequence ID" value="NZ_FOBB01000006.1"/>
</dbReference>
<feature type="domain" description="FAD dependent oxidoreductase" evidence="5">
    <location>
        <begin position="5"/>
        <end position="372"/>
    </location>
</feature>
<dbReference type="InterPro" id="IPR017741">
    <property type="entry name" value="FAD-dependent_OxRdtase_HpnW"/>
</dbReference>
<keyword evidence="3" id="KW-0285">Flavoprotein</keyword>
<reference evidence="6 7" key="1">
    <citation type="submission" date="2016-10" db="EMBL/GenBank/DDBJ databases">
        <authorList>
            <person name="de Groot N.N."/>
        </authorList>
    </citation>
    <scope>NUCLEOTIDE SEQUENCE [LARGE SCALE GENOMIC DNA]</scope>
    <source>
        <strain evidence="6 7">DSM 21039</strain>
    </source>
</reference>
<comment type="cofactor">
    <cofactor evidence="1">
        <name>FAD</name>
        <dbReference type="ChEBI" id="CHEBI:57692"/>
    </cofactor>
</comment>
<dbReference type="GO" id="GO:0016491">
    <property type="term" value="F:oxidoreductase activity"/>
    <property type="evidence" value="ECO:0007669"/>
    <property type="project" value="UniProtKB-KW"/>
</dbReference>
<dbReference type="Pfam" id="PF01266">
    <property type="entry name" value="DAO"/>
    <property type="match status" value="1"/>
</dbReference>
<organism evidence="6 7">
    <name type="scientific">Chitinophaga rupis</name>
    <dbReference type="NCBI Taxonomy" id="573321"/>
    <lineage>
        <taxon>Bacteria</taxon>
        <taxon>Pseudomonadati</taxon>
        <taxon>Bacteroidota</taxon>
        <taxon>Chitinophagia</taxon>
        <taxon>Chitinophagales</taxon>
        <taxon>Chitinophagaceae</taxon>
        <taxon>Chitinophaga</taxon>
    </lineage>
</organism>
<dbReference type="STRING" id="573321.SAMN04488505_106262"/>
<dbReference type="Gene3D" id="3.50.50.60">
    <property type="entry name" value="FAD/NAD(P)-binding domain"/>
    <property type="match status" value="1"/>
</dbReference>
<comment type="similarity">
    <text evidence="2">Belongs to the DadA oxidoreductase family.</text>
</comment>
<gene>
    <name evidence="6" type="ORF">SAMN04488505_106262</name>
</gene>
<dbReference type="AlphaFoldDB" id="A0A1H8BJM4"/>
<dbReference type="EMBL" id="FOBB01000006">
    <property type="protein sequence ID" value="SEM82982.1"/>
    <property type="molecule type" value="Genomic_DNA"/>
</dbReference>
<dbReference type="PANTHER" id="PTHR13847:SF286">
    <property type="entry name" value="D-AMINO ACID DEHYDROGENASE"/>
    <property type="match status" value="1"/>
</dbReference>
<name>A0A1H8BJM4_9BACT</name>
<sequence>MKQADVAVIGAGIAGLAVAYQLAKQGNKVVLFERNSRALSASIRNFGLVWPIGQQTGEHYRRAMASRRIWKELSTATGLECNETGSLHLVYAKDELAVLEEFVQAAPVNGYDCELLTPAQVAARSQAVKMEGLLGAMYSPTEMTVNPREASAMIAAHLQQQFNVTLRFNTAVNSISWPYIQTVDEQWKVDRVFVCSGADFETLYPQAFAQTALIKCKLQMMRTVPQPGSWQLGPALCAGLTLLHYSAFNTCKTLAALRQRVQEQMPEYLQWGVHVLVSQNGGGELTLGDSHEYGPDFAPFDKEFINKLILDYMHTFLKAPDFTIQERWHGIYPKLTNGQTNLVMEAEKNVTIVNGFGGAGMTLALGLAEEIVAPPTRTP</sequence>
<proteinExistence type="inferred from homology"/>
<evidence type="ECO:0000256" key="1">
    <source>
        <dbReference type="ARBA" id="ARBA00001974"/>
    </source>
</evidence>
<dbReference type="SUPFAM" id="SSF51905">
    <property type="entry name" value="FAD/NAD(P)-binding domain"/>
    <property type="match status" value="1"/>
</dbReference>